<sequence length="301" mass="32821">MKPVTAGDVARYASGRISDPDEEDRIFRAILDRPELEKLYFMLTDASGDETDSSELASEARPVASEVATGIEDAKKFQSLLKTARLCRLQGFLPAGGADAEISMPLCWAADAAPVACHFAPLPEKRGVYRVHVNLPAHRRVLSLAAADLAWGNPYDLTRIRLHTTWSDRPTPAAVEPGAGLDARTVVSLAAATLQGKTAEVNRLREHLGETWDAHEGEKPWSVRIVALARKMLFPLPILLRGLTADGTVMAEEVRVISYSGEDLENLFETCGERVHWLEVAPLALNDAHRLAPPHAAELLG</sequence>
<dbReference type="EMBL" id="SRHE01000074">
    <property type="protein sequence ID" value="TWW10913.1"/>
    <property type="molecule type" value="Genomic_DNA"/>
</dbReference>
<reference evidence="1 2" key="1">
    <citation type="submission" date="2019-08" db="EMBL/GenBank/DDBJ databases">
        <title>100 year-old enigma solved: identification of Planctomyces bekefii, the type genus and species of the phylum Planctomycetes.</title>
        <authorList>
            <person name="Svetlana D.N."/>
            <person name="Overmann J."/>
        </authorList>
    </citation>
    <scope>NUCLEOTIDE SEQUENCE [LARGE SCALE GENOMIC DNA]</scope>
    <source>
        <strain evidence="1">Phe10_nw2017</strain>
    </source>
</reference>
<feature type="non-terminal residue" evidence="1">
    <location>
        <position position="301"/>
    </location>
</feature>
<organism evidence="1 2">
    <name type="scientific">Planctomyces bekefii</name>
    <dbReference type="NCBI Taxonomy" id="1653850"/>
    <lineage>
        <taxon>Bacteria</taxon>
        <taxon>Pseudomonadati</taxon>
        <taxon>Planctomycetota</taxon>
        <taxon>Planctomycetia</taxon>
        <taxon>Planctomycetales</taxon>
        <taxon>Planctomycetaceae</taxon>
        <taxon>Planctomyces</taxon>
    </lineage>
</organism>
<reference evidence="1 2" key="2">
    <citation type="submission" date="2019-08" db="EMBL/GenBank/DDBJ databases">
        <authorList>
            <person name="Henke P."/>
        </authorList>
    </citation>
    <scope>NUCLEOTIDE SEQUENCE [LARGE SCALE GENOMIC DNA]</scope>
    <source>
        <strain evidence="1">Phe10_nw2017</strain>
    </source>
</reference>
<comment type="caution">
    <text evidence="1">The sequence shown here is derived from an EMBL/GenBank/DDBJ whole genome shotgun (WGS) entry which is preliminary data.</text>
</comment>
<protein>
    <submittedName>
        <fullName evidence="1">Uncharacterized protein</fullName>
    </submittedName>
</protein>
<accession>A0A5C6M9Q4</accession>
<evidence type="ECO:0000313" key="1">
    <source>
        <dbReference type="EMBL" id="TWW10913.1"/>
    </source>
</evidence>
<gene>
    <name evidence="1" type="ORF">E3A20_05830</name>
</gene>
<keyword evidence="2" id="KW-1185">Reference proteome</keyword>
<proteinExistence type="predicted"/>
<dbReference type="Proteomes" id="UP000321083">
    <property type="component" value="Unassembled WGS sequence"/>
</dbReference>
<name>A0A5C6M9Q4_9PLAN</name>
<evidence type="ECO:0000313" key="2">
    <source>
        <dbReference type="Proteomes" id="UP000321083"/>
    </source>
</evidence>
<dbReference type="AlphaFoldDB" id="A0A5C6M9Q4"/>